<evidence type="ECO:0000259" key="12">
    <source>
        <dbReference type="Pfam" id="PF13691"/>
    </source>
</evidence>
<feature type="compositionally biased region" description="Basic residues" evidence="11">
    <location>
        <begin position="891"/>
        <end position="901"/>
    </location>
</feature>
<evidence type="ECO:0000256" key="2">
    <source>
        <dbReference type="ARBA" id="ARBA00001947"/>
    </source>
</evidence>
<name>A0A871R046_DEKBR</name>
<dbReference type="SUPFAM" id="SSF56281">
    <property type="entry name" value="Metallo-hydrolase/oxidoreductase"/>
    <property type="match status" value="2"/>
</dbReference>
<reference evidence="13" key="1">
    <citation type="submission" date="2020-10" db="EMBL/GenBank/DDBJ databases">
        <authorList>
            <person name="Palmer J.M."/>
        </authorList>
    </citation>
    <scope>NUCLEOTIDE SEQUENCE</scope>
    <source>
        <strain evidence="13">UCD 2041</strain>
    </source>
</reference>
<dbReference type="GO" id="GO:1990180">
    <property type="term" value="P:mitochondrial tRNA 3'-end processing"/>
    <property type="evidence" value="ECO:0007669"/>
    <property type="project" value="TreeGrafter"/>
</dbReference>
<dbReference type="Proteomes" id="UP000663131">
    <property type="component" value="Chromosome 6"/>
</dbReference>
<evidence type="ECO:0000256" key="7">
    <source>
        <dbReference type="ARBA" id="ARBA00022723"/>
    </source>
</evidence>
<evidence type="ECO:0000256" key="10">
    <source>
        <dbReference type="ARBA" id="ARBA00022833"/>
    </source>
</evidence>
<evidence type="ECO:0000256" key="6">
    <source>
        <dbReference type="ARBA" id="ARBA00022722"/>
    </source>
</evidence>
<keyword evidence="10" id="KW-0862">Zinc</keyword>
<organism evidence="13 14">
    <name type="scientific">Dekkera bruxellensis</name>
    <name type="common">Brettanomyces custersii</name>
    <dbReference type="NCBI Taxonomy" id="5007"/>
    <lineage>
        <taxon>Eukaryota</taxon>
        <taxon>Fungi</taxon>
        <taxon>Dikarya</taxon>
        <taxon>Ascomycota</taxon>
        <taxon>Saccharomycotina</taxon>
        <taxon>Pichiomycetes</taxon>
        <taxon>Pichiales</taxon>
        <taxon>Pichiaceae</taxon>
        <taxon>Brettanomyces</taxon>
    </lineage>
</organism>
<sequence length="901" mass="103963">MSFEIIPVVHPTSDLNRSSVFIRNTLTGQRQLIGSVPEGFQRKCNELGVRTSRLENIFLTGTLDWGSISGLPGLILTVSDQGLKRLGVYHSTKHVLQYLISCWRFFVFRFGLDLDVEKPKNGPLETGGFVISPVSIKPENGSETKDISSSLKRKLDILVKQIFPIQNNPNILNKTVTNVSLPRTITNNKICTSWVMNGIPKRGKFQVKKARELGCQIKHFKALCNFQPVTLDNGTVVTPDQVLEPTRSFEPILFLEVPSEEYLANTYKYDWSRVLKSVHADHFGAVYHFIGSSIDRPLSRPDYKEFITSFGDKTLQFISHKQYTPDLINYETSYETSLKWKCFLPRWFPLFRWSNKPELEIPEELKSTNKIFPMISGQKVNFKAGMPVTLDEATIKGTEKDIHYYEELYDSVFGTLNMDNSEQLKNDFVSWSTPSEAEHLIRCKPDENVSLADQVETLVCGTGSAIPSKFRNVLGNMVRVPFIDSKTGDSGYRTIFLDAGENTMGTIKRLFKKDDMDMLMRELKLIYLSHLHADHHMGIAGLIKEWLKRAREDNDDNRLLYIVTPWQYEKFLEELNSIEDLGDTSRLRYLSCEQFNKCSSKILPELEQQPLEAINSGDLLSSKVKIRPFTPNDDLCEQMFKDLKLKSFNTCYAFHCEYAYSCALEFWLNDTGKSFKIAYSGDSRPRKQFAHIGHHSNLLIHESTLEDDKLLDALKKRHSTTSEAVQVAILMKARKVILTHFSQRYRSFSCSKQVYEQLKNASLLPRSELGDPRVIMALKDEREKAELRMKSKKKTEDEETTDLVINLSDPFKKYASFKTRSSIFKVPVSPEMERNSSNIQIVFAFDNMLLRYGEMDKQRHIIERENERLEHIFQSEDKIEQKEEEEEPRDRSKKRKLQSRN</sequence>
<gene>
    <name evidence="13" type="ORF">BRETT_003828</name>
</gene>
<dbReference type="CDD" id="cd07718">
    <property type="entry name" value="RNaseZ_ELAC1_ELAC2-C-term-like_MBL-fold"/>
    <property type="match status" value="1"/>
</dbReference>
<dbReference type="KEGG" id="bbrx:BRETT_003828"/>
<comment type="catalytic activity">
    <reaction evidence="1">
        <text>Endonucleolytic cleavage of RNA, removing extra 3' nucleotides from tRNA precursor, generating 3' termini of tRNAs. A 3'-hydroxy group is left at the tRNA terminus and a 5'-phosphoryl group is left at the trailer molecule.</text>
        <dbReference type="EC" id="3.1.26.11"/>
    </reaction>
</comment>
<keyword evidence="6" id="KW-0540">Nuclease</keyword>
<dbReference type="AlphaFoldDB" id="A0A871R046"/>
<keyword evidence="7" id="KW-0479">Metal-binding</keyword>
<evidence type="ECO:0000313" key="14">
    <source>
        <dbReference type="Proteomes" id="UP000663131"/>
    </source>
</evidence>
<feature type="domain" description="tRNase Z endonuclease" evidence="12">
    <location>
        <begin position="8"/>
        <end position="70"/>
    </location>
</feature>
<keyword evidence="5" id="KW-0819">tRNA processing</keyword>
<protein>
    <recommendedName>
        <fullName evidence="4">ribonuclease Z</fullName>
        <ecNumber evidence="4">3.1.26.11</ecNumber>
    </recommendedName>
</protein>
<feature type="compositionally biased region" description="Basic and acidic residues" evidence="11">
    <location>
        <begin position="872"/>
        <end position="881"/>
    </location>
</feature>
<evidence type="ECO:0000256" key="4">
    <source>
        <dbReference type="ARBA" id="ARBA00012477"/>
    </source>
</evidence>
<evidence type="ECO:0000256" key="9">
    <source>
        <dbReference type="ARBA" id="ARBA00022801"/>
    </source>
</evidence>
<comment type="cofactor">
    <cofactor evidence="2">
        <name>Zn(2+)</name>
        <dbReference type="ChEBI" id="CHEBI:29105"/>
    </cofactor>
</comment>
<comment type="similarity">
    <text evidence="3">Belongs to the RNase Z family.</text>
</comment>
<dbReference type="InterPro" id="IPR027794">
    <property type="entry name" value="tRNase_Z_dom"/>
</dbReference>
<dbReference type="Gene3D" id="3.60.15.10">
    <property type="entry name" value="Ribonuclease Z/Hydroxyacylglutathione hydrolase-like"/>
    <property type="match status" value="2"/>
</dbReference>
<evidence type="ECO:0000256" key="8">
    <source>
        <dbReference type="ARBA" id="ARBA00022759"/>
    </source>
</evidence>
<evidence type="ECO:0000256" key="3">
    <source>
        <dbReference type="ARBA" id="ARBA00007823"/>
    </source>
</evidence>
<evidence type="ECO:0000256" key="1">
    <source>
        <dbReference type="ARBA" id="ARBA00000402"/>
    </source>
</evidence>
<dbReference type="GO" id="GO:0005739">
    <property type="term" value="C:mitochondrion"/>
    <property type="evidence" value="ECO:0007669"/>
    <property type="project" value="TreeGrafter"/>
</dbReference>
<accession>A0A871R046</accession>
<dbReference type="PANTHER" id="PTHR12553">
    <property type="entry name" value="ZINC PHOSPHODIESTERASE ELAC PROTEIN 2"/>
    <property type="match status" value="1"/>
</dbReference>
<dbReference type="GO" id="GO:0042781">
    <property type="term" value="F:3'-tRNA processing endoribonuclease activity"/>
    <property type="evidence" value="ECO:0007669"/>
    <property type="project" value="UniProtKB-EC"/>
</dbReference>
<proteinExistence type="inferred from homology"/>
<dbReference type="EC" id="3.1.26.11" evidence="4"/>
<evidence type="ECO:0000313" key="13">
    <source>
        <dbReference type="EMBL" id="QOU19677.1"/>
    </source>
</evidence>
<dbReference type="Pfam" id="PF13691">
    <property type="entry name" value="Lactamase_B_4"/>
    <property type="match status" value="1"/>
</dbReference>
<keyword evidence="8" id="KW-0255">Endonuclease</keyword>
<dbReference type="PANTHER" id="PTHR12553:SF49">
    <property type="entry name" value="ZINC PHOSPHODIESTERASE ELAC PROTEIN 2"/>
    <property type="match status" value="1"/>
</dbReference>
<dbReference type="OrthoDB" id="527344at2759"/>
<keyword evidence="9" id="KW-0378">Hydrolase</keyword>
<dbReference type="RefSeq" id="XP_041136170.1">
    <property type="nucleotide sequence ID" value="XM_041282331.1"/>
</dbReference>
<reference evidence="13" key="2">
    <citation type="journal article" name="BMC Genomics">
        <title>New genome assemblies reveal patterns of domestication and adaptation across Brettanomyces (Dekkera) species.</title>
        <authorList>
            <person name="Roach M.J."/>
            <person name="Borneman A.R."/>
        </authorList>
    </citation>
    <scope>NUCLEOTIDE SEQUENCE</scope>
    <source>
        <strain evidence="13">UCD 2041</strain>
    </source>
</reference>
<dbReference type="EMBL" id="CP063134">
    <property type="protein sequence ID" value="QOU19677.1"/>
    <property type="molecule type" value="Genomic_DNA"/>
</dbReference>
<dbReference type="GeneID" id="64575751"/>
<feature type="region of interest" description="Disordered" evidence="11">
    <location>
        <begin position="872"/>
        <end position="901"/>
    </location>
</feature>
<dbReference type="GO" id="GO:0046872">
    <property type="term" value="F:metal ion binding"/>
    <property type="evidence" value="ECO:0007669"/>
    <property type="project" value="UniProtKB-KW"/>
</dbReference>
<dbReference type="InterPro" id="IPR047151">
    <property type="entry name" value="RNZ2-like"/>
</dbReference>
<evidence type="ECO:0000256" key="11">
    <source>
        <dbReference type="SAM" id="MobiDB-lite"/>
    </source>
</evidence>
<dbReference type="InterPro" id="IPR036866">
    <property type="entry name" value="RibonucZ/Hydroxyglut_hydro"/>
</dbReference>
<evidence type="ECO:0000256" key="5">
    <source>
        <dbReference type="ARBA" id="ARBA00022694"/>
    </source>
</evidence>